<dbReference type="RefSeq" id="WP_188517529.1">
    <property type="nucleotide sequence ID" value="NZ_BMES01000001.1"/>
</dbReference>
<evidence type="ECO:0000313" key="3">
    <source>
        <dbReference type="EMBL" id="GGH18468.1"/>
    </source>
</evidence>
<feature type="compositionally biased region" description="Low complexity" evidence="1">
    <location>
        <begin position="28"/>
        <end position="59"/>
    </location>
</feature>
<dbReference type="Proteomes" id="UP000603912">
    <property type="component" value="Unassembled WGS sequence"/>
</dbReference>
<comment type="caution">
    <text evidence="3">The sequence shown here is derived from an EMBL/GenBank/DDBJ whole genome shotgun (WGS) entry which is preliminary data.</text>
</comment>
<evidence type="ECO:0000256" key="2">
    <source>
        <dbReference type="SAM" id="SignalP"/>
    </source>
</evidence>
<evidence type="ECO:0000313" key="4">
    <source>
        <dbReference type="Proteomes" id="UP000603912"/>
    </source>
</evidence>
<protein>
    <submittedName>
        <fullName evidence="3">Uncharacterized protein</fullName>
    </submittedName>
</protein>
<feature type="region of interest" description="Disordered" evidence="1">
    <location>
        <begin position="28"/>
        <end position="105"/>
    </location>
</feature>
<evidence type="ECO:0000256" key="1">
    <source>
        <dbReference type="SAM" id="MobiDB-lite"/>
    </source>
</evidence>
<accession>A0A917I831</accession>
<organism evidence="3 4">
    <name type="scientific">Alsobacter metallidurans</name>
    <dbReference type="NCBI Taxonomy" id="340221"/>
    <lineage>
        <taxon>Bacteria</taxon>
        <taxon>Pseudomonadati</taxon>
        <taxon>Pseudomonadota</taxon>
        <taxon>Alphaproteobacteria</taxon>
        <taxon>Hyphomicrobiales</taxon>
        <taxon>Alsobacteraceae</taxon>
        <taxon>Alsobacter</taxon>
    </lineage>
</organism>
<dbReference type="AlphaFoldDB" id="A0A917I831"/>
<dbReference type="EMBL" id="BMES01000001">
    <property type="protein sequence ID" value="GGH18468.1"/>
    <property type="molecule type" value="Genomic_DNA"/>
</dbReference>
<reference evidence="3" key="2">
    <citation type="submission" date="2020-09" db="EMBL/GenBank/DDBJ databases">
        <authorList>
            <person name="Sun Q."/>
            <person name="Zhou Y."/>
        </authorList>
    </citation>
    <scope>NUCLEOTIDE SEQUENCE</scope>
    <source>
        <strain evidence="3">CGMCC 1.12214</strain>
    </source>
</reference>
<feature type="chain" id="PRO_5036930866" evidence="2">
    <location>
        <begin position="23"/>
        <end position="105"/>
    </location>
</feature>
<name>A0A917I831_9HYPH</name>
<keyword evidence="2" id="KW-0732">Signal</keyword>
<keyword evidence="4" id="KW-1185">Reference proteome</keyword>
<sequence length="105" mass="10475">MRFTAPVLALALCGFIAAPAAAQQLGAPLSATPATQKPAKPAAKAAKPTAKAQAAAQTAGRQPKWEDAPMPTPLPEKDPNPSWPTGKGGMRPTMGSGGGGMALGF</sequence>
<proteinExistence type="predicted"/>
<feature type="signal peptide" evidence="2">
    <location>
        <begin position="1"/>
        <end position="22"/>
    </location>
</feature>
<gene>
    <name evidence="3" type="ORF">GCM10007036_20690</name>
</gene>
<feature type="compositionally biased region" description="Gly residues" evidence="1">
    <location>
        <begin position="95"/>
        <end position="105"/>
    </location>
</feature>
<reference evidence="3" key="1">
    <citation type="journal article" date="2014" name="Int. J. Syst. Evol. Microbiol.">
        <title>Complete genome sequence of Corynebacterium casei LMG S-19264T (=DSM 44701T), isolated from a smear-ripened cheese.</title>
        <authorList>
            <consortium name="US DOE Joint Genome Institute (JGI-PGF)"/>
            <person name="Walter F."/>
            <person name="Albersmeier A."/>
            <person name="Kalinowski J."/>
            <person name="Ruckert C."/>
        </authorList>
    </citation>
    <scope>NUCLEOTIDE SEQUENCE</scope>
    <source>
        <strain evidence="3">CGMCC 1.12214</strain>
    </source>
</reference>